<gene>
    <name evidence="5" type="ORF">MUN68_012960</name>
</gene>
<evidence type="ECO:0000256" key="4">
    <source>
        <dbReference type="SAM" id="Phobius"/>
    </source>
</evidence>
<evidence type="ECO:0000313" key="6">
    <source>
        <dbReference type="Proteomes" id="UP001202717"/>
    </source>
</evidence>
<dbReference type="PROSITE" id="PS50005">
    <property type="entry name" value="TPR"/>
    <property type="match status" value="1"/>
</dbReference>
<proteinExistence type="predicted"/>
<dbReference type="InterPro" id="IPR051685">
    <property type="entry name" value="Ycf3/AcsC/BcsC/TPR_MFPF"/>
</dbReference>
<dbReference type="SMART" id="SM00028">
    <property type="entry name" value="TPR"/>
    <property type="match status" value="3"/>
</dbReference>
<evidence type="ECO:0000256" key="3">
    <source>
        <dbReference type="PROSITE-ProRule" id="PRU00339"/>
    </source>
</evidence>
<dbReference type="Proteomes" id="UP001202717">
    <property type="component" value="Chromosome"/>
</dbReference>
<dbReference type="RefSeq" id="WP_249995979.1">
    <property type="nucleotide sequence ID" value="NZ_CP116221.1"/>
</dbReference>
<keyword evidence="4" id="KW-0472">Membrane</keyword>
<protein>
    <submittedName>
        <fullName evidence="5">Tetratricopeptide repeat protein</fullName>
    </submittedName>
</protein>
<dbReference type="Gene3D" id="1.25.40.10">
    <property type="entry name" value="Tetratricopeptide repeat domain"/>
    <property type="match status" value="2"/>
</dbReference>
<dbReference type="SUPFAM" id="SSF48452">
    <property type="entry name" value="TPR-like"/>
    <property type="match status" value="1"/>
</dbReference>
<name>A0ABY7RZ58_9FLAO</name>
<dbReference type="InterPro" id="IPR019734">
    <property type="entry name" value="TPR_rpt"/>
</dbReference>
<evidence type="ECO:0000256" key="1">
    <source>
        <dbReference type="ARBA" id="ARBA00022737"/>
    </source>
</evidence>
<keyword evidence="1" id="KW-0677">Repeat</keyword>
<evidence type="ECO:0000256" key="2">
    <source>
        <dbReference type="ARBA" id="ARBA00022803"/>
    </source>
</evidence>
<feature type="transmembrane region" description="Helical" evidence="4">
    <location>
        <begin position="21"/>
        <end position="39"/>
    </location>
</feature>
<feature type="repeat" description="TPR" evidence="3">
    <location>
        <begin position="74"/>
        <end position="107"/>
    </location>
</feature>
<dbReference type="Pfam" id="PF13414">
    <property type="entry name" value="TPR_11"/>
    <property type="match status" value="1"/>
</dbReference>
<dbReference type="PANTHER" id="PTHR44943">
    <property type="entry name" value="CELLULOSE SYNTHASE OPERON PROTEIN C"/>
    <property type="match status" value="1"/>
</dbReference>
<dbReference type="PANTHER" id="PTHR44943:SF4">
    <property type="entry name" value="TPR REPEAT-CONTAINING PROTEIN MJ0798"/>
    <property type="match status" value="1"/>
</dbReference>
<organism evidence="5 6">
    <name type="scientific">Psychroserpens ponticola</name>
    <dbReference type="NCBI Taxonomy" id="2932268"/>
    <lineage>
        <taxon>Bacteria</taxon>
        <taxon>Pseudomonadati</taxon>
        <taxon>Bacteroidota</taxon>
        <taxon>Flavobacteriia</taxon>
        <taxon>Flavobacteriales</taxon>
        <taxon>Flavobacteriaceae</taxon>
        <taxon>Psychroserpens</taxon>
    </lineage>
</organism>
<evidence type="ECO:0000313" key="5">
    <source>
        <dbReference type="EMBL" id="WCO00975.1"/>
    </source>
</evidence>
<keyword evidence="2 3" id="KW-0802">TPR repeat</keyword>
<accession>A0ABY7RZ58</accession>
<keyword evidence="4" id="KW-1133">Transmembrane helix</keyword>
<dbReference type="EMBL" id="CP116221">
    <property type="protein sequence ID" value="WCO00975.1"/>
    <property type="molecule type" value="Genomic_DNA"/>
</dbReference>
<sequence>MQYQNQKQYQETEGMKFVKLYDVRYLFMFLFVAPLISFSQSSVLSNAKQSFEEKKYEIVEQTLEAYLKISPNDLEGIELLGDAYGQQEKWDHAIDAYEKLVALKPNVANYHYKFGGALGMKALSVSKLRAVAFIGDIKSAFLKAAELDPKHINTRWALVELYMQLPGIIGGSKSKSLKYADELQALSEVDGYLAKGYVYEYDDEPELAEEFYKKAIKIGGSLTCFDKLTKLYESQKQPEKAIANIEDAQKKHKRNALHYQIGKVAAEYNIELNKGQRCLQIYIKNHSAADGVPTAWANYRLAQIHRHKGNQSEALKYINLAITALPKIKAFQKEKTDILKL</sequence>
<dbReference type="Pfam" id="PF13181">
    <property type="entry name" value="TPR_8"/>
    <property type="match status" value="2"/>
</dbReference>
<dbReference type="InterPro" id="IPR011990">
    <property type="entry name" value="TPR-like_helical_dom_sf"/>
</dbReference>
<reference evidence="5 6" key="1">
    <citation type="submission" date="2023-01" db="EMBL/GenBank/DDBJ databases">
        <title>Psychroserpens ponticola sp. nov., isolated from seawater.</title>
        <authorList>
            <person name="Kristyanto S."/>
            <person name="Jung J."/>
            <person name="Kim J.M."/>
            <person name="Jeon C.O."/>
        </authorList>
    </citation>
    <scope>NUCLEOTIDE SEQUENCE [LARGE SCALE GENOMIC DNA]</scope>
    <source>
        <strain evidence="5 6">MSW6</strain>
    </source>
</reference>
<keyword evidence="4" id="KW-0812">Transmembrane</keyword>
<keyword evidence="6" id="KW-1185">Reference proteome</keyword>